<evidence type="ECO:0000313" key="2">
    <source>
        <dbReference type="EMBL" id="AOO66695.1"/>
    </source>
</evidence>
<dbReference type="Gene3D" id="3.40.50.150">
    <property type="entry name" value="Vaccinia Virus protein VP39"/>
    <property type="match status" value="1"/>
</dbReference>
<dbReference type="InterPro" id="IPR029063">
    <property type="entry name" value="SAM-dependent_MTases_sf"/>
</dbReference>
<evidence type="ECO:0000259" key="1">
    <source>
        <dbReference type="Pfam" id="PF13649"/>
    </source>
</evidence>
<dbReference type="CDD" id="cd02440">
    <property type="entry name" value="AdoMet_MTases"/>
    <property type="match status" value="1"/>
</dbReference>
<dbReference type="AlphaFoldDB" id="A0A1D7TNX3"/>
<reference evidence="3" key="1">
    <citation type="submission" date="2016-08" db="EMBL/GenBank/DDBJ databases">
        <title>Complete genome sequence of the organohalide-respiring Epsilonproteobacterium Sulfurospirillum halorespirans.</title>
        <authorList>
            <person name="Goris T."/>
            <person name="Zimmermann J."/>
            <person name="Schenz B."/>
            <person name="Lemos M."/>
            <person name="Hackermueller J."/>
            <person name="Diekert G."/>
        </authorList>
    </citation>
    <scope>NUCLEOTIDE SEQUENCE [LARGE SCALE GENOMIC DNA]</scope>
    <source>
        <strain>DSM 13726</strain>
        <strain evidence="3">PCE-M2</strain>
    </source>
</reference>
<keyword evidence="2" id="KW-0489">Methyltransferase</keyword>
<dbReference type="RefSeq" id="WP_069479207.1">
    <property type="nucleotide sequence ID" value="NZ_CP017111.1"/>
</dbReference>
<dbReference type="PATRIC" id="fig|1193502.14.peg.2979"/>
<dbReference type="Proteomes" id="UP000094609">
    <property type="component" value="Chromosome"/>
</dbReference>
<protein>
    <submittedName>
        <fullName evidence="2">SAM-dependent methyltransferase</fullName>
    </submittedName>
</protein>
<gene>
    <name evidence="2" type="ORF">SHALO_2943</name>
</gene>
<accession>A0A1D7TNX3</accession>
<dbReference type="GO" id="GO:0032259">
    <property type="term" value="P:methylation"/>
    <property type="evidence" value="ECO:0007669"/>
    <property type="project" value="UniProtKB-KW"/>
</dbReference>
<sequence length="207" mass="23558">MQAFWNAKFQTKNLIYGEAPNNFIKENAELFLNLKTVMCLGEGEGRNAIFLADKGLEVEALDISDIALLKLRRRAKESYVFVKTRHTLLEYWEPDQLYDSVVCTYLHLPKENQKMLFEKSLEALAPHGYFVAELFSESQIHFESGGPKNIALLYDLNDILDIAKALPCKILKLSQEVIVLNEGDKHVGRASVVRIILQKLDHSPIVP</sequence>
<dbReference type="Pfam" id="PF13649">
    <property type="entry name" value="Methyltransf_25"/>
    <property type="match status" value="1"/>
</dbReference>
<dbReference type="STRING" id="1193502.SHALO_2943"/>
<feature type="domain" description="Methyltransferase" evidence="1">
    <location>
        <begin position="37"/>
        <end position="128"/>
    </location>
</feature>
<organism evidence="2 3">
    <name type="scientific">Sulfurospirillum halorespirans DSM 13726</name>
    <dbReference type="NCBI Taxonomy" id="1193502"/>
    <lineage>
        <taxon>Bacteria</taxon>
        <taxon>Pseudomonadati</taxon>
        <taxon>Campylobacterota</taxon>
        <taxon>Epsilonproteobacteria</taxon>
        <taxon>Campylobacterales</taxon>
        <taxon>Sulfurospirillaceae</taxon>
        <taxon>Sulfurospirillum</taxon>
    </lineage>
</organism>
<name>A0A1D7TNX3_9BACT</name>
<dbReference type="EMBL" id="CP017111">
    <property type="protein sequence ID" value="AOO66695.1"/>
    <property type="molecule type" value="Genomic_DNA"/>
</dbReference>
<dbReference type="InterPro" id="IPR041698">
    <property type="entry name" value="Methyltransf_25"/>
</dbReference>
<dbReference type="GO" id="GO:0008168">
    <property type="term" value="F:methyltransferase activity"/>
    <property type="evidence" value="ECO:0007669"/>
    <property type="project" value="UniProtKB-KW"/>
</dbReference>
<keyword evidence="2" id="KW-0808">Transferase</keyword>
<proteinExistence type="predicted"/>
<dbReference type="KEGG" id="shal:SHALO_2943"/>
<dbReference type="SUPFAM" id="SSF53335">
    <property type="entry name" value="S-adenosyl-L-methionine-dependent methyltransferases"/>
    <property type="match status" value="1"/>
</dbReference>
<evidence type="ECO:0000313" key="3">
    <source>
        <dbReference type="Proteomes" id="UP000094609"/>
    </source>
</evidence>
<keyword evidence="3" id="KW-1185">Reference proteome</keyword>